<dbReference type="GO" id="GO:0006094">
    <property type="term" value="P:gluconeogenesis"/>
    <property type="evidence" value="ECO:0007669"/>
    <property type="project" value="UniProtKB-UniRule"/>
</dbReference>
<evidence type="ECO:0000256" key="7">
    <source>
        <dbReference type="ARBA" id="ARBA00023004"/>
    </source>
</evidence>
<dbReference type="SUPFAM" id="SSF55021">
    <property type="entry name" value="ACT-like"/>
    <property type="match status" value="1"/>
</dbReference>
<dbReference type="Gene3D" id="3.30.1330.90">
    <property type="entry name" value="D-3-phosphoglycerate dehydrogenase, domain 3"/>
    <property type="match status" value="1"/>
</dbReference>
<protein>
    <recommendedName>
        <fullName evidence="11">L-serine deaminase</fullName>
    </recommendedName>
</protein>
<dbReference type="Pfam" id="PF01842">
    <property type="entry name" value="ACT"/>
    <property type="match status" value="1"/>
</dbReference>
<reference evidence="14" key="1">
    <citation type="submission" date="2020-08" db="EMBL/GenBank/DDBJ databases">
        <title>Genome public.</title>
        <authorList>
            <person name="Liu C."/>
            <person name="Sun Q."/>
        </authorList>
    </citation>
    <scope>NUCLEOTIDE SEQUENCE</scope>
    <source>
        <strain evidence="14">NSJ-23</strain>
    </source>
</reference>
<dbReference type="InterPro" id="IPR004643">
    <property type="entry name" value="Fe-S_L-Ser_bsu"/>
</dbReference>
<evidence type="ECO:0000256" key="3">
    <source>
        <dbReference type="ARBA" id="ARBA00008636"/>
    </source>
</evidence>
<evidence type="ECO:0000256" key="12">
    <source>
        <dbReference type="RuleBase" id="RU366059"/>
    </source>
</evidence>
<dbReference type="PIRSF" id="PIRSF036692">
    <property type="entry name" value="SDH_B"/>
    <property type="match status" value="1"/>
</dbReference>
<dbReference type="NCBIfam" id="TIGR00719">
    <property type="entry name" value="sda_beta"/>
    <property type="match status" value="1"/>
</dbReference>
<comment type="catalytic activity">
    <reaction evidence="10 11 12">
        <text>L-serine = pyruvate + NH4(+)</text>
        <dbReference type="Rhea" id="RHEA:19169"/>
        <dbReference type="ChEBI" id="CHEBI:15361"/>
        <dbReference type="ChEBI" id="CHEBI:28938"/>
        <dbReference type="ChEBI" id="CHEBI:33384"/>
        <dbReference type="EC" id="4.3.1.17"/>
    </reaction>
</comment>
<comment type="caution">
    <text evidence="14">The sequence shown here is derived from an EMBL/GenBank/DDBJ whole genome shotgun (WGS) entry which is preliminary data.</text>
</comment>
<proteinExistence type="inferred from homology"/>
<dbReference type="PANTHER" id="PTHR30182:SF12">
    <property type="entry name" value="L-SERINE DEHYDRATASE, BETA CHAIN-RELATED"/>
    <property type="match status" value="1"/>
</dbReference>
<dbReference type="Proteomes" id="UP000628736">
    <property type="component" value="Unassembled WGS sequence"/>
</dbReference>
<dbReference type="GO" id="GO:0003941">
    <property type="term" value="F:L-serine ammonia-lyase activity"/>
    <property type="evidence" value="ECO:0007669"/>
    <property type="project" value="UniProtKB-UniRule"/>
</dbReference>
<name>A0A8J6J1N6_9FIRM</name>
<comment type="pathway">
    <text evidence="2 11">Carbohydrate biosynthesis; gluconeogenesis.</text>
</comment>
<dbReference type="GO" id="GO:0051539">
    <property type="term" value="F:4 iron, 4 sulfur cluster binding"/>
    <property type="evidence" value="ECO:0007669"/>
    <property type="project" value="UniProtKB-UniRule"/>
</dbReference>
<evidence type="ECO:0000256" key="6">
    <source>
        <dbReference type="ARBA" id="ARBA00022723"/>
    </source>
</evidence>
<accession>A0A8J6J1N6</accession>
<evidence type="ECO:0000259" key="13">
    <source>
        <dbReference type="PROSITE" id="PS51671"/>
    </source>
</evidence>
<dbReference type="AlphaFoldDB" id="A0A8J6J1N6"/>
<evidence type="ECO:0000256" key="11">
    <source>
        <dbReference type="PIRNR" id="PIRNR036692"/>
    </source>
</evidence>
<dbReference type="InterPro" id="IPR051318">
    <property type="entry name" value="Fe-S_L-Ser"/>
</dbReference>
<evidence type="ECO:0000256" key="4">
    <source>
        <dbReference type="ARBA" id="ARBA00022432"/>
    </source>
</evidence>
<evidence type="ECO:0000313" key="14">
    <source>
        <dbReference type="EMBL" id="MBC5722654.1"/>
    </source>
</evidence>
<dbReference type="SUPFAM" id="SSF143548">
    <property type="entry name" value="Serine metabolism enzymes domain"/>
    <property type="match status" value="1"/>
</dbReference>
<keyword evidence="15" id="KW-1185">Reference proteome</keyword>
<dbReference type="RefSeq" id="WP_147570690.1">
    <property type="nucleotide sequence ID" value="NZ_JACOPO010000004.1"/>
</dbReference>
<dbReference type="Gene3D" id="3.30.70.260">
    <property type="match status" value="1"/>
</dbReference>
<evidence type="ECO:0000256" key="8">
    <source>
        <dbReference type="ARBA" id="ARBA00023014"/>
    </source>
</evidence>
<keyword evidence="7 11" id="KW-0408">Iron</keyword>
<dbReference type="PANTHER" id="PTHR30182">
    <property type="entry name" value="L-SERINE DEHYDRATASE"/>
    <property type="match status" value="1"/>
</dbReference>
<dbReference type="CDD" id="cd04879">
    <property type="entry name" value="ACT_3PGDH-like"/>
    <property type="match status" value="1"/>
</dbReference>
<sequence length="224" mass="23455">MNLFDILGPVMVGPSSSHTAGAVRIGRMARSLLGQEPVRAELFLHGSFASTGEGHGTHQALIAGLLGLSPDDDRVPGSFALAEERGLSFTFSTRDLRDVHPNSVLIRLEGDQGGQLEVGASSPGGGRILVFQVDGLDTSFTGALPTLVVHNSDQPGCVSQVTGALAQRGINVATLQLNRGGRGGSAVMVIECDQPIPKEAAQAVRALPGILRVTRYTPESEERQ</sequence>
<comment type="cofactor">
    <cofactor evidence="1 12">
        <name>[4Fe-4S] cluster</name>
        <dbReference type="ChEBI" id="CHEBI:49883"/>
    </cofactor>
</comment>
<dbReference type="GO" id="GO:0046872">
    <property type="term" value="F:metal ion binding"/>
    <property type="evidence" value="ECO:0007669"/>
    <property type="project" value="UniProtKB-UniRule"/>
</dbReference>
<dbReference type="EMBL" id="JACOPO010000004">
    <property type="protein sequence ID" value="MBC5722654.1"/>
    <property type="molecule type" value="Genomic_DNA"/>
</dbReference>
<keyword evidence="8 11" id="KW-0411">Iron-sulfur</keyword>
<keyword evidence="9 11" id="KW-0456">Lyase</keyword>
<dbReference type="Pfam" id="PF03315">
    <property type="entry name" value="SDH_beta"/>
    <property type="match status" value="1"/>
</dbReference>
<evidence type="ECO:0000256" key="5">
    <source>
        <dbReference type="ARBA" id="ARBA00022485"/>
    </source>
</evidence>
<dbReference type="PROSITE" id="PS51671">
    <property type="entry name" value="ACT"/>
    <property type="match status" value="1"/>
</dbReference>
<dbReference type="InterPro" id="IPR005131">
    <property type="entry name" value="Ser_deHydtase_bsu"/>
</dbReference>
<keyword evidence="6 11" id="KW-0479">Metal-binding</keyword>
<evidence type="ECO:0000256" key="9">
    <source>
        <dbReference type="ARBA" id="ARBA00023239"/>
    </source>
</evidence>
<organism evidence="14 15">
    <name type="scientific">Flintibacter hominis</name>
    <dbReference type="NCBI Taxonomy" id="2763048"/>
    <lineage>
        <taxon>Bacteria</taxon>
        <taxon>Bacillati</taxon>
        <taxon>Bacillota</taxon>
        <taxon>Clostridia</taxon>
        <taxon>Eubacteriales</taxon>
        <taxon>Flintibacter</taxon>
    </lineage>
</organism>
<evidence type="ECO:0000256" key="1">
    <source>
        <dbReference type="ARBA" id="ARBA00001966"/>
    </source>
</evidence>
<feature type="domain" description="ACT" evidence="13">
    <location>
        <begin position="146"/>
        <end position="221"/>
    </location>
</feature>
<comment type="similarity">
    <text evidence="3 11 12">Belongs to the iron-sulfur dependent L-serine dehydratase family.</text>
</comment>
<dbReference type="InterPro" id="IPR002912">
    <property type="entry name" value="ACT_dom"/>
</dbReference>
<dbReference type="InterPro" id="IPR029009">
    <property type="entry name" value="ASB_dom_sf"/>
</dbReference>
<gene>
    <name evidence="14" type="primary">sdaAB</name>
    <name evidence="14" type="ORF">H8S11_07495</name>
</gene>
<evidence type="ECO:0000313" key="15">
    <source>
        <dbReference type="Proteomes" id="UP000628736"/>
    </source>
</evidence>
<dbReference type="InterPro" id="IPR045865">
    <property type="entry name" value="ACT-like_dom_sf"/>
</dbReference>
<keyword evidence="4 11" id="KW-0312">Gluconeogenesis</keyword>
<evidence type="ECO:0000256" key="10">
    <source>
        <dbReference type="ARBA" id="ARBA00049406"/>
    </source>
</evidence>
<keyword evidence="5 11" id="KW-0004">4Fe-4S</keyword>
<evidence type="ECO:0000256" key="2">
    <source>
        <dbReference type="ARBA" id="ARBA00004742"/>
    </source>
</evidence>
<dbReference type="UniPathway" id="UPA00138"/>